<evidence type="ECO:0000313" key="1">
    <source>
        <dbReference type="EMBL" id="KKQ86166.1"/>
    </source>
</evidence>
<dbReference type="InterPro" id="IPR014729">
    <property type="entry name" value="Rossmann-like_a/b/a_fold"/>
</dbReference>
<name>A0A0G0PA49_9BACT</name>
<organism evidence="1 2">
    <name type="scientific">Candidatus Woesebacteria bacterium GW2011_GWB1_38_8</name>
    <dbReference type="NCBI Taxonomy" id="1618570"/>
    <lineage>
        <taxon>Bacteria</taxon>
        <taxon>Candidatus Woeseibacteriota</taxon>
    </lineage>
</organism>
<protein>
    <submittedName>
        <fullName evidence="1">Asparagine synthase</fullName>
    </submittedName>
</protein>
<reference evidence="1 2" key="1">
    <citation type="journal article" date="2015" name="Nature">
        <title>rRNA introns, odd ribosomes, and small enigmatic genomes across a large radiation of phyla.</title>
        <authorList>
            <person name="Brown C.T."/>
            <person name="Hug L.A."/>
            <person name="Thomas B.C."/>
            <person name="Sharon I."/>
            <person name="Castelle C.J."/>
            <person name="Singh A."/>
            <person name="Wilkins M.J."/>
            <person name="Williams K.H."/>
            <person name="Banfield J.F."/>
        </authorList>
    </citation>
    <scope>NUCLEOTIDE SEQUENCE [LARGE SCALE GENOMIC DNA]</scope>
</reference>
<dbReference type="Proteomes" id="UP000034081">
    <property type="component" value="Unassembled WGS sequence"/>
</dbReference>
<evidence type="ECO:0000313" key="2">
    <source>
        <dbReference type="Proteomes" id="UP000034081"/>
    </source>
</evidence>
<dbReference type="STRING" id="1618570.UT08_C0001G0032"/>
<dbReference type="EMBL" id="LBVL01000001">
    <property type="protein sequence ID" value="KKQ86166.1"/>
    <property type="molecule type" value="Genomic_DNA"/>
</dbReference>
<accession>A0A0G0PA49</accession>
<gene>
    <name evidence="1" type="ORF">UT08_C0001G0032</name>
</gene>
<dbReference type="AlphaFoldDB" id="A0A0G0PA49"/>
<sequence length="463" mass="54452">MKKKIFKTDWLASRPIFYNEKTCKISENINDVIDYRHLEFDPEGFNNYLDFGYSVFEQTPVKNVKFCRYASELSVKNGQIVVQDEADPIEKWNRNIVSELTVLDLIKYKVQAWERSVKGSIIVPTSGGYDSRLLNVLIEDKKRIRSFTFGISDVQSQSFEVMYAKKLSISLGTRWEQIKLGNFHNYFDYWNSLYGPSVHSHGMYQIEFYKKINSKIGGGHPFLSGIYGDAWAGSISFQKLKSPMELKNIGYTHGMNADISMSLFSTDYSLRYDFWKKNIIKINDPLLQIVMLLRLKMVLISYLLRLPRILGNIPYAPYLDEEIARSMLHIKPERRKERIWIKEYFGEKGLFYEDQNIKVDTGNTLNFQALLKRPLVPLNAKLLREFIKPSYIELINNRISKLEVTDYIYKGFKGVYKHEIIRNLLTNRIMNYLLYKRDVILQAYCAYLTLKPIEYTLLRREEV</sequence>
<comment type="caution">
    <text evidence="1">The sequence shown here is derived from an EMBL/GenBank/DDBJ whole genome shotgun (WGS) entry which is preliminary data.</text>
</comment>
<proteinExistence type="predicted"/>
<dbReference type="SUPFAM" id="SSF52402">
    <property type="entry name" value="Adenine nucleotide alpha hydrolases-like"/>
    <property type="match status" value="1"/>
</dbReference>
<dbReference type="Gene3D" id="3.40.50.620">
    <property type="entry name" value="HUPs"/>
    <property type="match status" value="1"/>
</dbReference>